<gene>
    <name evidence="6" type="ORF">AVDCRST_MAG59-4333</name>
</gene>
<dbReference type="GO" id="GO:0016787">
    <property type="term" value="F:hydrolase activity"/>
    <property type="evidence" value="ECO:0007669"/>
    <property type="project" value="UniProtKB-KW"/>
</dbReference>
<evidence type="ECO:0000256" key="1">
    <source>
        <dbReference type="ARBA" id="ARBA00001946"/>
    </source>
</evidence>
<proteinExistence type="inferred from homology"/>
<name>A0A6J4VJ52_9BACT</name>
<dbReference type="InterPro" id="IPR020476">
    <property type="entry name" value="Nudix_hydrolase"/>
</dbReference>
<dbReference type="InterPro" id="IPR000086">
    <property type="entry name" value="NUDIX_hydrolase_dom"/>
</dbReference>
<dbReference type="PRINTS" id="PR00502">
    <property type="entry name" value="NUDIXFAMILY"/>
</dbReference>
<dbReference type="PANTHER" id="PTHR43046:SF12">
    <property type="entry name" value="GDP-MANNOSE MANNOSYL HYDROLASE"/>
    <property type="match status" value="1"/>
</dbReference>
<keyword evidence="3" id="KW-0460">Magnesium</keyword>
<comment type="similarity">
    <text evidence="4">Belongs to the Nudix hydrolase family.</text>
</comment>
<evidence type="ECO:0000256" key="2">
    <source>
        <dbReference type="ARBA" id="ARBA00022801"/>
    </source>
</evidence>
<evidence type="ECO:0000313" key="6">
    <source>
        <dbReference type="EMBL" id="CAA9577760.1"/>
    </source>
</evidence>
<dbReference type="PANTHER" id="PTHR43046">
    <property type="entry name" value="GDP-MANNOSE MANNOSYL HYDROLASE"/>
    <property type="match status" value="1"/>
</dbReference>
<evidence type="ECO:0000256" key="4">
    <source>
        <dbReference type="RuleBase" id="RU003476"/>
    </source>
</evidence>
<evidence type="ECO:0000256" key="3">
    <source>
        <dbReference type="ARBA" id="ARBA00022842"/>
    </source>
</evidence>
<comment type="cofactor">
    <cofactor evidence="1">
        <name>Mg(2+)</name>
        <dbReference type="ChEBI" id="CHEBI:18420"/>
    </cofactor>
</comment>
<dbReference type="InterPro" id="IPR020084">
    <property type="entry name" value="NUDIX_hydrolase_CS"/>
</dbReference>
<dbReference type="Pfam" id="PF00293">
    <property type="entry name" value="NUDIX"/>
    <property type="match status" value="1"/>
</dbReference>
<reference evidence="6" key="1">
    <citation type="submission" date="2020-02" db="EMBL/GenBank/DDBJ databases">
        <authorList>
            <person name="Meier V. D."/>
        </authorList>
    </citation>
    <scope>NUCLEOTIDE SEQUENCE</scope>
    <source>
        <strain evidence="6">AVDCRST_MAG59</strain>
    </source>
</reference>
<dbReference type="PROSITE" id="PS51462">
    <property type="entry name" value="NUDIX"/>
    <property type="match status" value="1"/>
</dbReference>
<protein>
    <recommendedName>
        <fullName evidence="5">Nudix hydrolase domain-containing protein</fullName>
    </recommendedName>
</protein>
<sequence>MKIRPSARVVLIDGRSGVLLLCVEDPPHLGGGRFWIIPGGELEPGETFEAAARRELREETGILTEPLGPCVWTRRVRVRLKGEEVISNERCFLARIEEAGVVLDHQTDVVELNHSRGSAWWRVEEMKPSGERFLPPDLADLLAPLVLGRLPDEPIALG</sequence>
<dbReference type="SUPFAM" id="SSF55811">
    <property type="entry name" value="Nudix"/>
    <property type="match status" value="1"/>
</dbReference>
<dbReference type="AlphaFoldDB" id="A0A6J4VJ52"/>
<dbReference type="Gene3D" id="3.90.79.10">
    <property type="entry name" value="Nucleoside Triphosphate Pyrophosphohydrolase"/>
    <property type="match status" value="1"/>
</dbReference>
<dbReference type="CDD" id="cd04685">
    <property type="entry name" value="NUDIX_Hydrolase"/>
    <property type="match status" value="1"/>
</dbReference>
<dbReference type="InterPro" id="IPR015797">
    <property type="entry name" value="NUDIX_hydrolase-like_dom_sf"/>
</dbReference>
<dbReference type="EMBL" id="CADCWF010000317">
    <property type="protein sequence ID" value="CAA9577760.1"/>
    <property type="molecule type" value="Genomic_DNA"/>
</dbReference>
<keyword evidence="2 4" id="KW-0378">Hydrolase</keyword>
<feature type="domain" description="Nudix hydrolase" evidence="5">
    <location>
        <begin position="2"/>
        <end position="148"/>
    </location>
</feature>
<organism evidence="6">
    <name type="scientific">uncultured Thermomicrobiales bacterium</name>
    <dbReference type="NCBI Taxonomy" id="1645740"/>
    <lineage>
        <taxon>Bacteria</taxon>
        <taxon>Pseudomonadati</taxon>
        <taxon>Thermomicrobiota</taxon>
        <taxon>Thermomicrobia</taxon>
        <taxon>Thermomicrobiales</taxon>
        <taxon>environmental samples</taxon>
    </lineage>
</organism>
<evidence type="ECO:0000259" key="5">
    <source>
        <dbReference type="PROSITE" id="PS51462"/>
    </source>
</evidence>
<dbReference type="PROSITE" id="PS00893">
    <property type="entry name" value="NUDIX_BOX"/>
    <property type="match status" value="1"/>
</dbReference>
<accession>A0A6J4VJ52</accession>